<keyword evidence="7" id="KW-0662">Pyridine nucleotide biosynthesis</keyword>
<comment type="similarity">
    <text evidence="3">Belongs to the FAD-dependent oxidoreductase 2 family. NadB subfamily.</text>
</comment>
<protein>
    <recommendedName>
        <fullName evidence="5">L-aspartate oxidase</fullName>
        <ecNumber evidence="4">1.4.3.16</ecNumber>
    </recommendedName>
    <alternativeName>
        <fullName evidence="10">Quinolinate synthase B</fullName>
    </alternativeName>
</protein>
<name>A0A926E1L1_9FIRM</name>
<keyword evidence="9" id="KW-0560">Oxidoreductase</keyword>
<evidence type="ECO:0000313" key="13">
    <source>
        <dbReference type="EMBL" id="MBC8559939.1"/>
    </source>
</evidence>
<evidence type="ECO:0000259" key="12">
    <source>
        <dbReference type="Pfam" id="PF00890"/>
    </source>
</evidence>
<evidence type="ECO:0000256" key="4">
    <source>
        <dbReference type="ARBA" id="ARBA00012173"/>
    </source>
</evidence>
<dbReference type="GO" id="GO:0033765">
    <property type="term" value="F:steroid dehydrogenase activity, acting on the CH-CH group of donors"/>
    <property type="evidence" value="ECO:0007669"/>
    <property type="project" value="UniProtKB-ARBA"/>
</dbReference>
<dbReference type="GO" id="GO:0034628">
    <property type="term" value="P:'de novo' NAD+ biosynthetic process from L-aspartate"/>
    <property type="evidence" value="ECO:0007669"/>
    <property type="project" value="TreeGrafter"/>
</dbReference>
<dbReference type="Pfam" id="PF00890">
    <property type="entry name" value="FAD_binding_2"/>
    <property type="match status" value="1"/>
</dbReference>
<keyword evidence="6" id="KW-0285">Flavoprotein</keyword>
<accession>A0A926E1L1</accession>
<evidence type="ECO:0000256" key="3">
    <source>
        <dbReference type="ARBA" id="ARBA00008562"/>
    </source>
</evidence>
<proteinExistence type="inferred from homology"/>
<evidence type="ECO:0000256" key="7">
    <source>
        <dbReference type="ARBA" id="ARBA00022642"/>
    </source>
</evidence>
<dbReference type="Proteomes" id="UP000610760">
    <property type="component" value="Unassembled WGS sequence"/>
</dbReference>
<comment type="cofactor">
    <cofactor evidence="1">
        <name>FAD</name>
        <dbReference type="ChEBI" id="CHEBI:57692"/>
    </cofactor>
</comment>
<dbReference type="EMBL" id="JACRSV010000002">
    <property type="protein sequence ID" value="MBC8559939.1"/>
    <property type="molecule type" value="Genomic_DNA"/>
</dbReference>
<sequence>MQNNYDVIVVGSGAAGLYTALNLDPKLRVLVLSKRDLLLSNSALAQGGIAAVVNTTNDNVDMHLNDSLIAGGFKNNTESLKVLVNEGPQDVLNLIDLGVDFDKKEDGSYDLTLEGGHSRHRIFHHKDNTGREIVEKLLAVAMTFKNITLMEQAIVCDLKQAPGGFSLDVLKDGEHLYLNCNYCVLATGGIGRVYEFTTNSAIATGDGITLAYNLGAKIKNLHLVQFHPTAFANKDRECFLISESVRGEGAYLLNGNHQRFMSRYDDRLELAPRDVVSHCIIEESHKLRDNHFYLDITHKDPEFVKARFPMIYSKLLVEGIDMTKDLIPVYPCQHYLMGGIDVGLNGESTIHNLYAAGECSHTGVHGNNRLASNSLLEAIVFAHQIAEDINNKVDKNGVHEVTPYEFSSPIGVPTGTEPIPHGIRTEIRAIMQKSHFVLPDTVAAIEGFERIKELKNLIEKGGWLVNVDYIEARSLVTVAYLILKEVI</sequence>
<dbReference type="EC" id="1.4.3.16" evidence="4"/>
<dbReference type="InterPro" id="IPR005288">
    <property type="entry name" value="NadB"/>
</dbReference>
<evidence type="ECO:0000256" key="2">
    <source>
        <dbReference type="ARBA" id="ARBA00004950"/>
    </source>
</evidence>
<comment type="catalytic activity">
    <reaction evidence="11">
        <text>L-aspartate + O2 = iminosuccinate + H2O2</text>
        <dbReference type="Rhea" id="RHEA:25876"/>
        <dbReference type="ChEBI" id="CHEBI:15379"/>
        <dbReference type="ChEBI" id="CHEBI:16240"/>
        <dbReference type="ChEBI" id="CHEBI:29991"/>
        <dbReference type="ChEBI" id="CHEBI:77875"/>
        <dbReference type="EC" id="1.4.3.16"/>
    </reaction>
    <physiologicalReaction direction="left-to-right" evidence="11">
        <dbReference type="Rhea" id="RHEA:25877"/>
    </physiologicalReaction>
</comment>
<gene>
    <name evidence="13" type="ORF">H8710_07670</name>
</gene>
<dbReference type="PANTHER" id="PTHR42716:SF2">
    <property type="entry name" value="L-ASPARTATE OXIDASE, CHLOROPLASTIC"/>
    <property type="match status" value="1"/>
</dbReference>
<dbReference type="RefSeq" id="WP_249294910.1">
    <property type="nucleotide sequence ID" value="NZ_JACRSV010000002.1"/>
</dbReference>
<dbReference type="InterPro" id="IPR036188">
    <property type="entry name" value="FAD/NAD-bd_sf"/>
</dbReference>
<feature type="domain" description="FAD-dependent oxidoreductase 2 FAD-binding" evidence="12">
    <location>
        <begin position="6"/>
        <end position="375"/>
    </location>
</feature>
<evidence type="ECO:0000256" key="5">
    <source>
        <dbReference type="ARBA" id="ARBA00021901"/>
    </source>
</evidence>
<keyword evidence="14" id="KW-1185">Reference proteome</keyword>
<dbReference type="InterPro" id="IPR027477">
    <property type="entry name" value="Succ_DH/fumarate_Rdtase_cat_sf"/>
</dbReference>
<dbReference type="Gene3D" id="3.90.700.10">
    <property type="entry name" value="Succinate dehydrogenase/fumarate reductase flavoprotein, catalytic domain"/>
    <property type="match status" value="1"/>
</dbReference>
<evidence type="ECO:0000256" key="6">
    <source>
        <dbReference type="ARBA" id="ARBA00022630"/>
    </source>
</evidence>
<comment type="pathway">
    <text evidence="2">Cofactor biosynthesis; NAD(+) biosynthesis; iminoaspartate from L-aspartate (oxidase route): step 1/1.</text>
</comment>
<evidence type="ECO:0000256" key="1">
    <source>
        <dbReference type="ARBA" id="ARBA00001974"/>
    </source>
</evidence>
<dbReference type="AlphaFoldDB" id="A0A926E1L1"/>
<dbReference type="SUPFAM" id="SSF56425">
    <property type="entry name" value="Succinate dehydrogenase/fumarate reductase flavoprotein, catalytic domain"/>
    <property type="match status" value="1"/>
</dbReference>
<dbReference type="GO" id="GO:0008734">
    <property type="term" value="F:L-aspartate oxidase activity"/>
    <property type="evidence" value="ECO:0007669"/>
    <property type="project" value="UniProtKB-EC"/>
</dbReference>
<evidence type="ECO:0000256" key="9">
    <source>
        <dbReference type="ARBA" id="ARBA00023002"/>
    </source>
</evidence>
<keyword evidence="8" id="KW-0274">FAD</keyword>
<evidence type="ECO:0000256" key="8">
    <source>
        <dbReference type="ARBA" id="ARBA00022827"/>
    </source>
</evidence>
<dbReference type="InterPro" id="IPR003953">
    <property type="entry name" value="FAD-dep_OxRdtase_2_FAD-bd"/>
</dbReference>
<evidence type="ECO:0000256" key="11">
    <source>
        <dbReference type="ARBA" id="ARBA00048305"/>
    </source>
</evidence>
<dbReference type="FunFam" id="3.90.700.10:FF:000002">
    <property type="entry name" value="L-aspartate oxidase"/>
    <property type="match status" value="1"/>
</dbReference>
<dbReference type="SUPFAM" id="SSF51905">
    <property type="entry name" value="FAD/NAD(P)-binding domain"/>
    <property type="match status" value="1"/>
</dbReference>
<organism evidence="13 14">
    <name type="scientific">Fumia xinanensis</name>
    <dbReference type="NCBI Taxonomy" id="2763659"/>
    <lineage>
        <taxon>Bacteria</taxon>
        <taxon>Bacillati</taxon>
        <taxon>Bacillota</taxon>
        <taxon>Clostridia</taxon>
        <taxon>Eubacteriales</taxon>
        <taxon>Oscillospiraceae</taxon>
        <taxon>Fumia</taxon>
    </lineage>
</organism>
<comment type="caution">
    <text evidence="13">The sequence shown here is derived from an EMBL/GenBank/DDBJ whole genome shotgun (WGS) entry which is preliminary data.</text>
</comment>
<evidence type="ECO:0000256" key="10">
    <source>
        <dbReference type="ARBA" id="ARBA00030386"/>
    </source>
</evidence>
<dbReference type="PANTHER" id="PTHR42716">
    <property type="entry name" value="L-ASPARTATE OXIDASE"/>
    <property type="match status" value="1"/>
</dbReference>
<reference evidence="13" key="1">
    <citation type="submission" date="2020-08" db="EMBL/GenBank/DDBJ databases">
        <title>Genome public.</title>
        <authorList>
            <person name="Liu C."/>
            <person name="Sun Q."/>
        </authorList>
    </citation>
    <scope>NUCLEOTIDE SEQUENCE</scope>
    <source>
        <strain evidence="13">NSJ-33</strain>
    </source>
</reference>
<dbReference type="Gene3D" id="3.50.50.60">
    <property type="entry name" value="FAD/NAD(P)-binding domain"/>
    <property type="match status" value="1"/>
</dbReference>
<evidence type="ECO:0000313" key="14">
    <source>
        <dbReference type="Proteomes" id="UP000610760"/>
    </source>
</evidence>